<evidence type="ECO:0000313" key="3">
    <source>
        <dbReference type="EMBL" id="TVU40497.1"/>
    </source>
</evidence>
<dbReference type="AlphaFoldDB" id="A0A5J9VXY4"/>
<gene>
    <name evidence="3" type="ORF">EJB05_13964</name>
</gene>
<feature type="transmembrane region" description="Helical" evidence="1">
    <location>
        <begin position="21"/>
        <end position="46"/>
    </location>
</feature>
<dbReference type="EMBL" id="RWGY01000007">
    <property type="protein sequence ID" value="TVU40497.1"/>
    <property type="molecule type" value="Genomic_DNA"/>
</dbReference>
<dbReference type="PANTHER" id="PTHR33186">
    <property type="entry name" value="OS10G0136150 PROTEIN-RELATED"/>
    <property type="match status" value="1"/>
</dbReference>
<feature type="domain" description="F-box protein AT5G49610-like beta-propeller" evidence="2">
    <location>
        <begin position="34"/>
        <end position="173"/>
    </location>
</feature>
<keyword evidence="1" id="KW-1133">Transmembrane helix</keyword>
<accession>A0A5J9VXY4</accession>
<evidence type="ECO:0000256" key="1">
    <source>
        <dbReference type="SAM" id="Phobius"/>
    </source>
</evidence>
<reference evidence="3 4" key="1">
    <citation type="journal article" date="2019" name="Sci. Rep.">
        <title>A high-quality genome of Eragrostis curvula grass provides insights into Poaceae evolution and supports new strategies to enhance forage quality.</title>
        <authorList>
            <person name="Carballo J."/>
            <person name="Santos B.A.C.M."/>
            <person name="Zappacosta D."/>
            <person name="Garbus I."/>
            <person name="Selva J.P."/>
            <person name="Gallo C.A."/>
            <person name="Diaz A."/>
            <person name="Albertini E."/>
            <person name="Caccamo M."/>
            <person name="Echenique V."/>
        </authorList>
    </citation>
    <scope>NUCLEOTIDE SEQUENCE [LARGE SCALE GENOMIC DNA]</scope>
    <source>
        <strain evidence="4">cv. Victoria</strain>
        <tissue evidence="3">Leaf</tissue>
    </source>
</reference>
<evidence type="ECO:0000259" key="2">
    <source>
        <dbReference type="Pfam" id="PF23635"/>
    </source>
</evidence>
<keyword evidence="1" id="KW-0812">Transmembrane</keyword>
<dbReference type="PANTHER" id="PTHR33186:SF15">
    <property type="entry name" value="OS06G0249850 PROTEIN"/>
    <property type="match status" value="1"/>
</dbReference>
<protein>
    <recommendedName>
        <fullName evidence="2">F-box protein AT5G49610-like beta-propeller domain-containing protein</fullName>
    </recommendedName>
</protein>
<dbReference type="Gramene" id="TVU40497">
    <property type="protein sequence ID" value="TVU40497"/>
    <property type="gene ID" value="EJB05_13964"/>
</dbReference>
<keyword evidence="4" id="KW-1185">Reference proteome</keyword>
<comment type="caution">
    <text evidence="3">The sequence shown here is derived from an EMBL/GenBank/DDBJ whole genome shotgun (WGS) entry which is preliminary data.</text>
</comment>
<keyword evidence="1" id="KW-0472">Membrane</keyword>
<sequence>MMNQERLRKVTGSNARGATRCPVSTLVIAFGWGRSALVGNALYMLFQKKKILKYDLSTGQVSVMKVPPVRTTKVSKPYVPIELMTMEDGHLEFARVVRSRLFLWSRDAEDVGWELREVIELKDLLPLVDPLAAATPDLVCFAEGVGVIFLTVGFGTFALDVKSNWVAKVYEGSGVKCLVPYINFCTPGTNLRHPHHHLFPNTASLTFVS</sequence>
<dbReference type="Pfam" id="PF23635">
    <property type="entry name" value="Beta-prop_AT5G49610-like"/>
    <property type="match status" value="1"/>
</dbReference>
<evidence type="ECO:0000313" key="4">
    <source>
        <dbReference type="Proteomes" id="UP000324897"/>
    </source>
</evidence>
<dbReference type="Proteomes" id="UP000324897">
    <property type="component" value="Chromosome 4"/>
</dbReference>
<dbReference type="InterPro" id="IPR056594">
    <property type="entry name" value="AT5G49610-like_b-prop"/>
</dbReference>
<feature type="non-terminal residue" evidence="3">
    <location>
        <position position="1"/>
    </location>
</feature>
<name>A0A5J9VXY4_9POAL</name>
<proteinExistence type="predicted"/>
<organism evidence="3 4">
    <name type="scientific">Eragrostis curvula</name>
    <name type="common">weeping love grass</name>
    <dbReference type="NCBI Taxonomy" id="38414"/>
    <lineage>
        <taxon>Eukaryota</taxon>
        <taxon>Viridiplantae</taxon>
        <taxon>Streptophyta</taxon>
        <taxon>Embryophyta</taxon>
        <taxon>Tracheophyta</taxon>
        <taxon>Spermatophyta</taxon>
        <taxon>Magnoliopsida</taxon>
        <taxon>Liliopsida</taxon>
        <taxon>Poales</taxon>
        <taxon>Poaceae</taxon>
        <taxon>PACMAD clade</taxon>
        <taxon>Chloridoideae</taxon>
        <taxon>Eragrostideae</taxon>
        <taxon>Eragrostidinae</taxon>
        <taxon>Eragrostis</taxon>
    </lineage>
</organism>